<evidence type="ECO:0000256" key="3">
    <source>
        <dbReference type="ARBA" id="ARBA00022840"/>
    </source>
</evidence>
<dbReference type="Pfam" id="PF13535">
    <property type="entry name" value="ATP-grasp_4"/>
    <property type="match status" value="1"/>
</dbReference>
<dbReference type="SMART" id="SM01209">
    <property type="entry name" value="GARS_A"/>
    <property type="match status" value="1"/>
</dbReference>
<dbReference type="EC" id="6.3.2.49" evidence="6"/>
<dbReference type="EMBL" id="CP047186">
    <property type="protein sequence ID" value="QHC55906.1"/>
    <property type="molecule type" value="Genomic_DNA"/>
</dbReference>
<accession>A0A166DAN4</accession>
<protein>
    <submittedName>
        <fullName evidence="7">ATP-grasp domain-containing protein</fullName>
    </submittedName>
    <submittedName>
        <fullName evidence="6">Alanine-anticapsin ligase BacD</fullName>
        <ecNumber evidence="6">6.3.2.49</ecNumber>
    </submittedName>
</protein>
<evidence type="ECO:0000259" key="5">
    <source>
        <dbReference type="PROSITE" id="PS50975"/>
    </source>
</evidence>
<dbReference type="Proteomes" id="UP000076717">
    <property type="component" value="Unassembled WGS sequence"/>
</dbReference>
<dbReference type="OrthoDB" id="24041at2"/>
<keyword evidence="1 6" id="KW-0436">Ligase</keyword>
<dbReference type="GO" id="GO:0046872">
    <property type="term" value="F:metal ion binding"/>
    <property type="evidence" value="ECO:0007669"/>
    <property type="project" value="InterPro"/>
</dbReference>
<evidence type="ECO:0000313" key="9">
    <source>
        <dbReference type="Proteomes" id="UP000465031"/>
    </source>
</evidence>
<evidence type="ECO:0000313" key="7">
    <source>
        <dbReference type="EMBL" id="QHC55906.1"/>
    </source>
</evidence>
<dbReference type="GO" id="GO:0005524">
    <property type="term" value="F:ATP binding"/>
    <property type="evidence" value="ECO:0007669"/>
    <property type="project" value="UniProtKB-UniRule"/>
</dbReference>
<evidence type="ECO:0000256" key="2">
    <source>
        <dbReference type="ARBA" id="ARBA00022741"/>
    </source>
</evidence>
<name>A0A166DAN4_9MICO</name>
<dbReference type="PANTHER" id="PTHR43585:SF2">
    <property type="entry name" value="ATP-GRASP ENZYME FSQD"/>
    <property type="match status" value="1"/>
</dbReference>
<dbReference type="EMBL" id="LIIN01000002">
    <property type="protein sequence ID" value="KZX22717.1"/>
    <property type="molecule type" value="Genomic_DNA"/>
</dbReference>
<evidence type="ECO:0000313" key="8">
    <source>
        <dbReference type="Proteomes" id="UP000076717"/>
    </source>
</evidence>
<dbReference type="InterPro" id="IPR013815">
    <property type="entry name" value="ATP_grasp_subdomain_1"/>
</dbReference>
<gene>
    <name evidence="6" type="primary">bacD_1</name>
    <name evidence="6" type="ORF">ACH61_00071</name>
    <name evidence="7" type="ORF">GSU10_09875</name>
</gene>
<dbReference type="RefSeq" id="WP_068207162.1">
    <property type="nucleotide sequence ID" value="NZ_CP047186.1"/>
</dbReference>
<evidence type="ECO:0000256" key="4">
    <source>
        <dbReference type="PROSITE-ProRule" id="PRU00409"/>
    </source>
</evidence>
<reference evidence="6 8" key="1">
    <citation type="submission" date="2015-08" db="EMBL/GenBank/DDBJ databases">
        <title>Draft Genome Sequence of Rathayibacter sp. Strain VKM Ac-2596 Isolated from Leaf Gall Induced by Plant-Parasitic Nematodes.</title>
        <authorList>
            <person name="Vasilenko O.V."/>
            <person name="Starodumova I.P."/>
            <person name="Tarlachkov S.V."/>
            <person name="Dorofeeva L.V."/>
            <person name="Evtushenko L.I."/>
        </authorList>
    </citation>
    <scope>NUCLEOTIDE SEQUENCE [LARGE SCALE GENOMIC DNA]</scope>
    <source>
        <strain evidence="6 8">VKM Ac-2596</strain>
    </source>
</reference>
<dbReference type="Gene3D" id="3.30.1490.20">
    <property type="entry name" value="ATP-grasp fold, A domain"/>
    <property type="match status" value="1"/>
</dbReference>
<dbReference type="Proteomes" id="UP000465031">
    <property type="component" value="Chromosome"/>
</dbReference>
<dbReference type="InterPro" id="IPR052032">
    <property type="entry name" value="ATP-dep_AA_Ligase"/>
</dbReference>
<dbReference type="GO" id="GO:0034026">
    <property type="term" value="F:L-amino-acid alpha-ligase activity"/>
    <property type="evidence" value="ECO:0007669"/>
    <property type="project" value="UniProtKB-EC"/>
</dbReference>
<feature type="domain" description="ATP-grasp" evidence="5">
    <location>
        <begin position="112"/>
        <end position="301"/>
    </location>
</feature>
<keyword evidence="2 4" id="KW-0547">Nucleotide-binding</keyword>
<dbReference type="Gene3D" id="3.40.50.20">
    <property type="match status" value="1"/>
</dbReference>
<proteinExistence type="predicted"/>
<dbReference type="Gene3D" id="3.30.470.20">
    <property type="entry name" value="ATP-grasp fold, B domain"/>
    <property type="match status" value="1"/>
</dbReference>
<sequence>MTHFVVFGEPFDFAERAHRRFAHSTVTLVVEASRVGRTTGVDTVDAVIEVADAAHDPDALSEAVARRGPTPTHVVALVDHLALLAARFAERTGLVFHSVATITAIGDKGAMRRRLAGDPDLAVRSAMAHDEASLRTAAAAIGFPLVVKPSDSTGSQGVSVLRSEDGLSAAGERALAVSAAVLVEEFLDGPQYSVEAFSEDGTHVVLAVTRKYSDPRTLVEMGHVLPADLPDAVRTEFAERTRRLLRTLGLRYGPSHTEFVLTERGPVPLETHARVGGDDIYLMVADGRGVDMDALQVEQIFGDRVLDRLVPVQRSAQAIWFGAAEEASSFRMPDDSAEPTTTAVVWLRRDSAPALRSSGDRVLQVRAEASTAASALEAARSHAEQLARAAGLSPRLTRLDELV</sequence>
<reference evidence="7" key="2">
    <citation type="submission" date="2019-12" db="EMBL/GenBank/DDBJ databases">
        <title>Complete and Draft Genome Sequences of New Strains and Members of Some Known Species of the Genus Rathayibacter isolated from Plants.</title>
        <authorList>
            <person name="Tarlachkov S.V."/>
            <person name="Starodumova I.P."/>
            <person name="Dorofeeva L.V."/>
            <person name="Prisyazhnaya N.V."/>
            <person name="Leyn S.A."/>
            <person name="Zlamal J.E."/>
            <person name="Elane M.L."/>
            <person name="Osterman A.L."/>
            <person name="Nadler S.A."/>
            <person name="Subbotin S.A."/>
            <person name="Evtushenko L.I."/>
        </authorList>
    </citation>
    <scope>NUCLEOTIDE SEQUENCE</scope>
    <source>
        <strain evidence="7">VKM Ac-2761</strain>
    </source>
</reference>
<dbReference type="KEGG" id="rte:GSU10_09875"/>
<keyword evidence="3 4" id="KW-0067">ATP-binding</keyword>
<dbReference type="PANTHER" id="PTHR43585">
    <property type="entry name" value="FUMIPYRROLE BIOSYNTHESIS PROTEIN C"/>
    <property type="match status" value="1"/>
</dbReference>
<evidence type="ECO:0000313" key="6">
    <source>
        <dbReference type="EMBL" id="KZX22717.1"/>
    </source>
</evidence>
<reference evidence="9" key="3">
    <citation type="submission" date="2019-12" db="EMBL/GenBank/DDBJ databases">
        <title>Complete and draft genome sequences of new strains and members of some known species of the genus Rathayibacter isolated from plants.</title>
        <authorList>
            <person name="Tarlachkov S.V."/>
            <person name="Starodumova I.P."/>
            <person name="Dorofeeva L.V."/>
            <person name="Prisyazhnaya N.V."/>
            <person name="Leyn S."/>
            <person name="Zlamal J."/>
            <person name="Elan M."/>
            <person name="Osterman A.L."/>
            <person name="Nadler S."/>
            <person name="Subbotin S.A."/>
            <person name="Evtushenko L.I."/>
        </authorList>
    </citation>
    <scope>NUCLEOTIDE SEQUENCE [LARGE SCALE GENOMIC DNA]</scope>
    <source>
        <strain evidence="9">VKM Ac-2761</strain>
    </source>
</reference>
<dbReference type="SUPFAM" id="SSF56059">
    <property type="entry name" value="Glutathione synthetase ATP-binding domain-like"/>
    <property type="match status" value="1"/>
</dbReference>
<evidence type="ECO:0000256" key="1">
    <source>
        <dbReference type="ARBA" id="ARBA00022598"/>
    </source>
</evidence>
<organism evidence="6 8">
    <name type="scientific">Rathayibacter tanaceti</name>
    <dbReference type="NCBI Taxonomy" id="1671680"/>
    <lineage>
        <taxon>Bacteria</taxon>
        <taxon>Bacillati</taxon>
        <taxon>Actinomycetota</taxon>
        <taxon>Actinomycetes</taxon>
        <taxon>Micrococcales</taxon>
        <taxon>Microbacteriaceae</taxon>
        <taxon>Rathayibacter</taxon>
    </lineage>
</organism>
<dbReference type="AlphaFoldDB" id="A0A166DAN4"/>
<dbReference type="PROSITE" id="PS50975">
    <property type="entry name" value="ATP_GRASP"/>
    <property type="match status" value="1"/>
</dbReference>
<keyword evidence="8" id="KW-1185">Reference proteome</keyword>
<dbReference type="InterPro" id="IPR011761">
    <property type="entry name" value="ATP-grasp"/>
</dbReference>